<evidence type="ECO:0000256" key="1">
    <source>
        <dbReference type="ARBA" id="ARBA00004429"/>
    </source>
</evidence>
<dbReference type="GO" id="GO:0005886">
    <property type="term" value="C:plasma membrane"/>
    <property type="evidence" value="ECO:0007669"/>
    <property type="project" value="UniProtKB-SubCell"/>
</dbReference>
<dbReference type="PANTHER" id="PTHR30574">
    <property type="entry name" value="INNER MEMBRANE PROTEIN YEDE"/>
    <property type="match status" value="1"/>
</dbReference>
<gene>
    <name evidence="10" type="ORF">AA314_06067</name>
    <name evidence="11" type="ORF">ATI61_101469</name>
</gene>
<comment type="similarity">
    <text evidence="8">Belongs to the TsuA/YedE (TC 9.B.102) family.</text>
</comment>
<dbReference type="Proteomes" id="UP000035579">
    <property type="component" value="Chromosome"/>
</dbReference>
<comment type="subcellular location">
    <subcellularLocation>
        <location evidence="1">Cell inner membrane</location>
        <topology evidence="1">Multi-pass membrane protein</topology>
    </subcellularLocation>
</comment>
<proteinExistence type="inferred from homology"/>
<evidence type="ECO:0000313" key="11">
    <source>
        <dbReference type="EMBL" id="REG37483.1"/>
    </source>
</evidence>
<sequence length="142" mass="14015">MTGFSLPLMGGVLIGLSASLLLLFNGRVAGISGIVGGLLAPSRGEVPWRLAFIAGLVGGGFLVRALLPGAFGQETSSPAPGLTVAAGLLVGLGTHLSNGCTSGHGVCGVSRGSMRSIVATLVFMATGALAVFVLRTLRGGVL</sequence>
<evidence type="ECO:0000313" key="13">
    <source>
        <dbReference type="Proteomes" id="UP000256345"/>
    </source>
</evidence>
<evidence type="ECO:0000256" key="7">
    <source>
        <dbReference type="ARBA" id="ARBA00023136"/>
    </source>
</evidence>
<keyword evidence="3" id="KW-1003">Cell membrane</keyword>
<name>A0AAC8THE1_9BACT</name>
<evidence type="ECO:0000256" key="4">
    <source>
        <dbReference type="ARBA" id="ARBA00022519"/>
    </source>
</evidence>
<evidence type="ECO:0000256" key="2">
    <source>
        <dbReference type="ARBA" id="ARBA00022448"/>
    </source>
</evidence>
<feature type="transmembrane region" description="Helical" evidence="9">
    <location>
        <begin position="117"/>
        <end position="137"/>
    </location>
</feature>
<dbReference type="RefSeq" id="WP_047862475.1">
    <property type="nucleotide sequence ID" value="NZ_CP011509.1"/>
</dbReference>
<keyword evidence="5 9" id="KW-0812">Transmembrane</keyword>
<evidence type="ECO:0000256" key="5">
    <source>
        <dbReference type="ARBA" id="ARBA00022692"/>
    </source>
</evidence>
<evidence type="ECO:0000256" key="9">
    <source>
        <dbReference type="SAM" id="Phobius"/>
    </source>
</evidence>
<accession>A0AAC8THE1</accession>
<dbReference type="Pfam" id="PF04143">
    <property type="entry name" value="Sulf_transp"/>
    <property type="match status" value="1"/>
</dbReference>
<dbReference type="EMBL" id="QUMU01000001">
    <property type="protein sequence ID" value="REG37483.1"/>
    <property type="molecule type" value="Genomic_DNA"/>
</dbReference>
<organism evidence="10 12">
    <name type="scientific">Archangium gephyra</name>
    <dbReference type="NCBI Taxonomy" id="48"/>
    <lineage>
        <taxon>Bacteria</taxon>
        <taxon>Pseudomonadati</taxon>
        <taxon>Myxococcota</taxon>
        <taxon>Myxococcia</taxon>
        <taxon>Myxococcales</taxon>
        <taxon>Cystobacterineae</taxon>
        <taxon>Archangiaceae</taxon>
        <taxon>Archangium</taxon>
    </lineage>
</organism>
<keyword evidence="2" id="KW-0813">Transport</keyword>
<dbReference type="AlphaFoldDB" id="A0AAC8THE1"/>
<evidence type="ECO:0000313" key="12">
    <source>
        <dbReference type="Proteomes" id="UP000035579"/>
    </source>
</evidence>
<dbReference type="Proteomes" id="UP000256345">
    <property type="component" value="Unassembled WGS sequence"/>
</dbReference>
<evidence type="ECO:0000256" key="6">
    <source>
        <dbReference type="ARBA" id="ARBA00022989"/>
    </source>
</evidence>
<dbReference type="PANTHER" id="PTHR30574:SF1">
    <property type="entry name" value="SULPHUR TRANSPORT DOMAIN-CONTAINING PROTEIN"/>
    <property type="match status" value="1"/>
</dbReference>
<dbReference type="KEGG" id="age:AA314_06067"/>
<feature type="transmembrane region" description="Helical" evidence="9">
    <location>
        <begin position="46"/>
        <end position="67"/>
    </location>
</feature>
<protein>
    <submittedName>
        <fullName evidence="10">Transmembrane protein</fullName>
    </submittedName>
</protein>
<reference evidence="11 13" key="2">
    <citation type="submission" date="2018-08" db="EMBL/GenBank/DDBJ databases">
        <title>Genomic Encyclopedia of Archaeal and Bacterial Type Strains, Phase II (KMG-II): from individual species to whole genera.</title>
        <authorList>
            <person name="Goeker M."/>
        </authorList>
    </citation>
    <scope>NUCLEOTIDE SEQUENCE [LARGE SCALE GENOMIC DNA]</scope>
    <source>
        <strain evidence="11 13">DSM 2261</strain>
    </source>
</reference>
<keyword evidence="4" id="KW-0997">Cell inner membrane</keyword>
<keyword evidence="7 9" id="KW-0472">Membrane</keyword>
<dbReference type="InterPro" id="IPR007272">
    <property type="entry name" value="Sulf_transp_TsuA/YedE"/>
</dbReference>
<keyword evidence="13" id="KW-1185">Reference proteome</keyword>
<evidence type="ECO:0000313" key="10">
    <source>
        <dbReference type="EMBL" id="AKJ04441.1"/>
    </source>
</evidence>
<evidence type="ECO:0000256" key="3">
    <source>
        <dbReference type="ARBA" id="ARBA00022475"/>
    </source>
</evidence>
<reference evidence="10 12" key="1">
    <citation type="submission" date="2015-05" db="EMBL/GenBank/DDBJ databases">
        <title>Genome assembly of Archangium gephyra DSM 2261.</title>
        <authorList>
            <person name="Sharma G."/>
            <person name="Subramanian S."/>
        </authorList>
    </citation>
    <scope>NUCLEOTIDE SEQUENCE [LARGE SCALE GENOMIC DNA]</scope>
    <source>
        <strain evidence="10 12">DSM 2261</strain>
    </source>
</reference>
<feature type="transmembrane region" description="Helical" evidence="9">
    <location>
        <begin position="79"/>
        <end position="97"/>
    </location>
</feature>
<keyword evidence="6 9" id="KW-1133">Transmembrane helix</keyword>
<dbReference type="EMBL" id="CP011509">
    <property type="protein sequence ID" value="AKJ04441.1"/>
    <property type="molecule type" value="Genomic_DNA"/>
</dbReference>
<evidence type="ECO:0000256" key="8">
    <source>
        <dbReference type="ARBA" id="ARBA00035655"/>
    </source>
</evidence>